<evidence type="ECO:0000256" key="2">
    <source>
        <dbReference type="ARBA" id="ARBA00006739"/>
    </source>
</evidence>
<reference evidence="7" key="1">
    <citation type="journal article" date="2019" name="Int. J. Syst. Evol. Microbiol.">
        <title>The Global Catalogue of Microorganisms (GCM) 10K type strain sequencing project: providing services to taxonomists for standard genome sequencing and annotation.</title>
        <authorList>
            <consortium name="The Broad Institute Genomics Platform"/>
            <consortium name="The Broad Institute Genome Sequencing Center for Infectious Disease"/>
            <person name="Wu L."/>
            <person name="Ma J."/>
        </authorList>
    </citation>
    <scope>NUCLEOTIDE SEQUENCE [LARGE SCALE GENOMIC DNA]</scope>
    <source>
        <strain evidence="7">CGMCC 4.7246</strain>
    </source>
</reference>
<keyword evidence="7" id="KW-1185">Reference proteome</keyword>
<dbReference type="PANTHER" id="PTHR43179:SF12">
    <property type="entry name" value="GALACTOFURANOSYLTRANSFERASE GLFT2"/>
    <property type="match status" value="1"/>
</dbReference>
<dbReference type="EMBL" id="JBHSQO010000009">
    <property type="protein sequence ID" value="MFC6089994.1"/>
    <property type="molecule type" value="Genomic_DNA"/>
</dbReference>
<keyword evidence="4 6" id="KW-0808">Transferase</keyword>
<name>A0ABW1P320_9PSEU</name>
<keyword evidence="3 6" id="KW-0328">Glycosyltransferase</keyword>
<evidence type="ECO:0000259" key="5">
    <source>
        <dbReference type="Pfam" id="PF00535"/>
    </source>
</evidence>
<evidence type="ECO:0000256" key="4">
    <source>
        <dbReference type="ARBA" id="ARBA00022679"/>
    </source>
</evidence>
<protein>
    <submittedName>
        <fullName evidence="6">Glycosyltransferase family 2 protein</fullName>
        <ecNumber evidence="6">2.4.-.-</ecNumber>
    </submittedName>
</protein>
<organism evidence="6 7">
    <name type="scientific">Saccharothrix lopnurensis</name>
    <dbReference type="NCBI Taxonomy" id="1670621"/>
    <lineage>
        <taxon>Bacteria</taxon>
        <taxon>Bacillati</taxon>
        <taxon>Actinomycetota</taxon>
        <taxon>Actinomycetes</taxon>
        <taxon>Pseudonocardiales</taxon>
        <taxon>Pseudonocardiaceae</taxon>
        <taxon>Saccharothrix</taxon>
    </lineage>
</organism>
<evidence type="ECO:0000313" key="6">
    <source>
        <dbReference type="EMBL" id="MFC6089994.1"/>
    </source>
</evidence>
<feature type="domain" description="Glycosyltransferase 2-like" evidence="5">
    <location>
        <begin position="15"/>
        <end position="116"/>
    </location>
</feature>
<evidence type="ECO:0000256" key="3">
    <source>
        <dbReference type="ARBA" id="ARBA00022676"/>
    </source>
</evidence>
<dbReference type="EC" id="2.4.-.-" evidence="6"/>
<dbReference type="Pfam" id="PF00535">
    <property type="entry name" value="Glycos_transf_2"/>
    <property type="match status" value="1"/>
</dbReference>
<dbReference type="SUPFAM" id="SSF53448">
    <property type="entry name" value="Nucleotide-diphospho-sugar transferases"/>
    <property type="match status" value="1"/>
</dbReference>
<gene>
    <name evidence="6" type="ORF">ACFP3R_11990</name>
</gene>
<sequence>MSAAANPGAGVDYAVVVPTVGRQSLAVVLDALEHGSGPPPREVIVVDDRPDPGPLPATRSARVLRSGGRGPAAARNAGWRAACCEWVVFLDDDVLPPPDWKARLVADLAWLGLEVGASQARITVPLPADRRPTDWERNTAGLATSKWITADMAYRRAALVRSGGFDERFPRAYREDTELALRVQRHGYRVVTGERVTTHPVREADFLVSVRQQRGNADDALVRRLLGPGWREQFGGARGRLPRHAATTAAAVLAVLCGVLGARRAALLLGGAWAGLTAKFALDRIAPGPRTREEVVKMLVTSAAIPPAACLHRVLGELRHRGVRSTGAADVVDPHAERRPVVRR</sequence>
<dbReference type="InterPro" id="IPR001173">
    <property type="entry name" value="Glyco_trans_2-like"/>
</dbReference>
<dbReference type="RefSeq" id="WP_380635523.1">
    <property type="nucleotide sequence ID" value="NZ_JBHSQO010000009.1"/>
</dbReference>
<dbReference type="Gene3D" id="3.90.550.10">
    <property type="entry name" value="Spore Coat Polysaccharide Biosynthesis Protein SpsA, Chain A"/>
    <property type="match status" value="1"/>
</dbReference>
<evidence type="ECO:0000256" key="1">
    <source>
        <dbReference type="ARBA" id="ARBA00004776"/>
    </source>
</evidence>
<comment type="caution">
    <text evidence="6">The sequence shown here is derived from an EMBL/GenBank/DDBJ whole genome shotgun (WGS) entry which is preliminary data.</text>
</comment>
<dbReference type="InterPro" id="IPR029044">
    <property type="entry name" value="Nucleotide-diphossugar_trans"/>
</dbReference>
<proteinExistence type="inferred from homology"/>
<comment type="pathway">
    <text evidence="1">Cell wall biogenesis; cell wall polysaccharide biosynthesis.</text>
</comment>
<dbReference type="PANTHER" id="PTHR43179">
    <property type="entry name" value="RHAMNOSYLTRANSFERASE WBBL"/>
    <property type="match status" value="1"/>
</dbReference>
<evidence type="ECO:0000313" key="7">
    <source>
        <dbReference type="Proteomes" id="UP001596220"/>
    </source>
</evidence>
<dbReference type="Proteomes" id="UP001596220">
    <property type="component" value="Unassembled WGS sequence"/>
</dbReference>
<accession>A0ABW1P320</accession>
<comment type="similarity">
    <text evidence="2">Belongs to the glycosyltransferase 2 family.</text>
</comment>
<dbReference type="GO" id="GO:0016757">
    <property type="term" value="F:glycosyltransferase activity"/>
    <property type="evidence" value="ECO:0007669"/>
    <property type="project" value="UniProtKB-KW"/>
</dbReference>